<dbReference type="Gene3D" id="1.25.40.10">
    <property type="entry name" value="Tetratricopeptide repeat domain"/>
    <property type="match status" value="6"/>
</dbReference>
<dbReference type="GO" id="GO:0006493">
    <property type="term" value="P:protein O-linked glycosylation"/>
    <property type="evidence" value="ECO:0007669"/>
    <property type="project" value="TreeGrafter"/>
</dbReference>
<organism evidence="2 3">
    <name type="scientific">Candidatus Desulfatibia vada</name>
    <dbReference type="NCBI Taxonomy" id="2841696"/>
    <lineage>
        <taxon>Bacteria</taxon>
        <taxon>Pseudomonadati</taxon>
        <taxon>Thermodesulfobacteriota</taxon>
        <taxon>Desulfobacteria</taxon>
        <taxon>Desulfobacterales</taxon>
        <taxon>Desulfobacterales incertae sedis</taxon>
        <taxon>Candidatus Desulfatibia</taxon>
    </lineage>
</organism>
<dbReference type="Pfam" id="PF14559">
    <property type="entry name" value="TPR_19"/>
    <property type="match status" value="1"/>
</dbReference>
<dbReference type="Gene3D" id="3.40.50.300">
    <property type="entry name" value="P-loop containing nucleotide triphosphate hydrolases"/>
    <property type="match status" value="1"/>
</dbReference>
<dbReference type="Pfam" id="PF13414">
    <property type="entry name" value="TPR_11"/>
    <property type="match status" value="2"/>
</dbReference>
<dbReference type="InterPro" id="IPR019734">
    <property type="entry name" value="TPR_rpt"/>
</dbReference>
<dbReference type="InterPro" id="IPR027417">
    <property type="entry name" value="P-loop_NTPase"/>
</dbReference>
<evidence type="ECO:0000313" key="3">
    <source>
        <dbReference type="Proteomes" id="UP000605201"/>
    </source>
</evidence>
<feature type="repeat" description="TPR" evidence="1">
    <location>
        <begin position="107"/>
        <end position="140"/>
    </location>
</feature>
<dbReference type="InterPro" id="IPR011990">
    <property type="entry name" value="TPR-like_helical_dom_sf"/>
</dbReference>
<dbReference type="Proteomes" id="UP000605201">
    <property type="component" value="Unassembled WGS sequence"/>
</dbReference>
<dbReference type="GO" id="GO:0016757">
    <property type="term" value="F:glycosyltransferase activity"/>
    <property type="evidence" value="ECO:0007669"/>
    <property type="project" value="TreeGrafter"/>
</dbReference>
<dbReference type="PANTHER" id="PTHR44998:SF1">
    <property type="entry name" value="UDP-N-ACETYLGLUCOSAMINE--PEPTIDE N-ACETYLGLUCOSAMINYLTRANSFERASE 110 KDA SUBUNIT"/>
    <property type="match status" value="1"/>
</dbReference>
<dbReference type="AlphaFoldDB" id="A0A8J6NZY1"/>
<dbReference type="SUPFAM" id="SSF52540">
    <property type="entry name" value="P-loop containing nucleoside triphosphate hydrolases"/>
    <property type="match status" value="1"/>
</dbReference>
<dbReference type="EMBL" id="JACNIG010000270">
    <property type="protein sequence ID" value="MBC8433104.1"/>
    <property type="molecule type" value="Genomic_DNA"/>
</dbReference>
<keyword evidence="1" id="KW-0802">TPR repeat</keyword>
<feature type="repeat" description="TPR" evidence="1">
    <location>
        <begin position="209"/>
        <end position="242"/>
    </location>
</feature>
<dbReference type="Pfam" id="PF13469">
    <property type="entry name" value="Sulfotransfer_3"/>
    <property type="match status" value="1"/>
</dbReference>
<evidence type="ECO:0000256" key="1">
    <source>
        <dbReference type="PROSITE-ProRule" id="PRU00339"/>
    </source>
</evidence>
<evidence type="ECO:0000313" key="2">
    <source>
        <dbReference type="EMBL" id="MBC8433104.1"/>
    </source>
</evidence>
<dbReference type="PROSITE" id="PS50005">
    <property type="entry name" value="TPR"/>
    <property type="match status" value="6"/>
</dbReference>
<dbReference type="SMART" id="SM00028">
    <property type="entry name" value="TPR"/>
    <property type="match status" value="8"/>
</dbReference>
<feature type="repeat" description="TPR" evidence="1">
    <location>
        <begin position="175"/>
        <end position="208"/>
    </location>
</feature>
<name>A0A8J6NZY1_9BACT</name>
<dbReference type="Pfam" id="PF00515">
    <property type="entry name" value="TPR_1"/>
    <property type="match status" value="1"/>
</dbReference>
<feature type="repeat" description="TPR" evidence="1">
    <location>
        <begin position="243"/>
        <end position="276"/>
    </location>
</feature>
<accession>A0A8J6NZY1</accession>
<comment type="caution">
    <text evidence="2">The sequence shown here is derived from an EMBL/GenBank/DDBJ whole genome shotgun (WGS) entry which is preliminary data.</text>
</comment>
<dbReference type="SUPFAM" id="SSF48452">
    <property type="entry name" value="TPR-like"/>
    <property type="match status" value="1"/>
</dbReference>
<feature type="repeat" description="TPR" evidence="1">
    <location>
        <begin position="141"/>
        <end position="174"/>
    </location>
</feature>
<dbReference type="PROSITE" id="PS50293">
    <property type="entry name" value="TPR_REGION"/>
    <property type="match status" value="4"/>
</dbReference>
<protein>
    <submittedName>
        <fullName evidence="2">Tetratricopeptide repeat protein</fullName>
    </submittedName>
</protein>
<proteinExistence type="predicted"/>
<feature type="repeat" description="TPR" evidence="1">
    <location>
        <begin position="39"/>
        <end position="72"/>
    </location>
</feature>
<gene>
    <name evidence="2" type="ORF">H8D96_14440</name>
</gene>
<dbReference type="PANTHER" id="PTHR44998">
    <property type="match status" value="1"/>
</dbReference>
<sequence>MNRLERRYREKLERRRKKKSLRYKHKDKTNTANQTINSNTTLLQQALAYHQAGRLQHAERIYRHILQREPENADVNHLLGVIEHQAGRNEIAVQLISKAIEKDSNQPIYYNNLGNVLKKQSRLDDAVVSYRRALSIKPDYAEAHNNLGNALQEQGKLDDAVASYHRALSIKSDYADSHNNLGNALSKQGRLDDAMASYRRALNIKPNYAEAHNNLGNILKEQGRLDDAVASYGRALKIKSDYAWAHTNLGVVLQDQGRLDDALASFRKALNIKPNYAEAHRYLANLKQHKEYDHEIQAMVALHSKSDITDEQRMYLAFGLGKAFEDLGEYEKAFNFILEGNRLKRNTYIYNVFEGREAFNNLINVFDDQLFQRHTGSGFGDNTPIFIIGMLRSGSTLVEQILASHPQVHGAGELKDFKRTVIDSCEKLVGTQFPHCVERLTSENLEKLGADYIKELRQHSVSAKNITDKMLFNFLCIGIIRLILPNAKIVHCKRDPRDTCLSVFKNYFVEENKFAHDLSEIGEYYKLYHELMEHWHSKLPGYIFDIQYEEIIRDQEGETRRLLEYCELPWDEACLVFHKTVRPVRTVSTAQVRRPIYSSSVGLWKKYEKKLEPLLNVLKFSGL</sequence>
<reference evidence="2 3" key="1">
    <citation type="submission" date="2020-08" db="EMBL/GenBank/DDBJ databases">
        <title>Bridging the membrane lipid divide: bacteria of the FCB group superphylum have the potential to synthesize archaeal ether lipids.</title>
        <authorList>
            <person name="Villanueva L."/>
            <person name="Von Meijenfeldt F.A.B."/>
            <person name="Westbye A.B."/>
            <person name="Yadav S."/>
            <person name="Hopmans E.C."/>
            <person name="Dutilh B.E."/>
            <person name="Sinninghe Damste J.S."/>
        </authorList>
    </citation>
    <scope>NUCLEOTIDE SEQUENCE [LARGE SCALE GENOMIC DNA]</scope>
    <source>
        <strain evidence="2">NIOZ-UU17</strain>
    </source>
</reference>